<name>A0A8H5LW48_9AGAR</name>
<dbReference type="Pfam" id="PF09995">
    <property type="entry name" value="MPAB_Lcp_cat"/>
    <property type="match status" value="1"/>
</dbReference>
<accession>A0A8H5LW48</accession>
<protein>
    <recommendedName>
        <fullName evidence="1">ER-bound oxygenase mpaB/mpaB'/Rubber oxygenase catalytic domain-containing protein</fullName>
    </recommendedName>
</protein>
<sequence>MQSFFQTFCHTIPTTVATVHAGIMQLATQLRIALFRFLDTYLPTQSGYIRSNPKSSLGLLAFISYLALVRSLRWRQYNAIHKQYQKKYEQGKLTPEDAQKIIKPGMGYDMPFVLGYALSFALFKTYGVPSISKILKGTKELSSKEGISKRYTDTSILISTWIACPISGKTDPEVESNRFLPKFASSDSSVELPEDDPRAMIALARVNWLHSKYPITNDDYLYTLALFAFEPETWAKRYGWRELSPLEREAYYIYWAEIGRRMGIKDIPTSAKEFKEWVEDFESRVMVTAESNHHVANYTLEELIYVLPETFGIKSFAKRVSITLLDDRVRVAMMYPEQPPIMHYLVTGSLLAMAYFQRYLCLPRIWSQKYVDPKMPAFAKKNDANGSSCPYPHVHSSAQANRNGIANGLGAEKDSTTLNQDHLPRMHPLQFTQRPWYKPEPKNFLERAQLSLALWAGLYEERPSKELRSDGYRLEELGPLKFERVGNEETIRMAEELQQRPITGAWARG</sequence>
<dbReference type="Proteomes" id="UP000559256">
    <property type="component" value="Unassembled WGS sequence"/>
</dbReference>
<dbReference type="OrthoDB" id="545169at2759"/>
<reference evidence="2 3" key="1">
    <citation type="journal article" date="2020" name="ISME J.">
        <title>Uncovering the hidden diversity of litter-decomposition mechanisms in mushroom-forming fungi.</title>
        <authorList>
            <person name="Floudas D."/>
            <person name="Bentzer J."/>
            <person name="Ahren D."/>
            <person name="Johansson T."/>
            <person name="Persson P."/>
            <person name="Tunlid A."/>
        </authorList>
    </citation>
    <scope>NUCLEOTIDE SEQUENCE [LARGE SCALE GENOMIC DNA]</scope>
    <source>
        <strain evidence="2 3">CBS 291.85</strain>
    </source>
</reference>
<dbReference type="GO" id="GO:0016491">
    <property type="term" value="F:oxidoreductase activity"/>
    <property type="evidence" value="ECO:0007669"/>
    <property type="project" value="InterPro"/>
</dbReference>
<proteinExistence type="predicted"/>
<comment type="caution">
    <text evidence="2">The sequence shown here is derived from an EMBL/GenBank/DDBJ whole genome shotgun (WGS) entry which is preliminary data.</text>
</comment>
<evidence type="ECO:0000313" key="2">
    <source>
        <dbReference type="EMBL" id="KAF5371589.1"/>
    </source>
</evidence>
<dbReference type="PANTHER" id="PTHR36124">
    <property type="match status" value="1"/>
</dbReference>
<dbReference type="InterPro" id="IPR046366">
    <property type="entry name" value="MPAB"/>
</dbReference>
<keyword evidence="3" id="KW-1185">Reference proteome</keyword>
<organism evidence="2 3">
    <name type="scientific">Tetrapyrgos nigripes</name>
    <dbReference type="NCBI Taxonomy" id="182062"/>
    <lineage>
        <taxon>Eukaryota</taxon>
        <taxon>Fungi</taxon>
        <taxon>Dikarya</taxon>
        <taxon>Basidiomycota</taxon>
        <taxon>Agaricomycotina</taxon>
        <taxon>Agaricomycetes</taxon>
        <taxon>Agaricomycetidae</taxon>
        <taxon>Agaricales</taxon>
        <taxon>Marasmiineae</taxon>
        <taxon>Marasmiaceae</taxon>
        <taxon>Tetrapyrgos</taxon>
    </lineage>
</organism>
<dbReference type="InterPro" id="IPR018713">
    <property type="entry name" value="MPAB/Lcp_cat_dom"/>
</dbReference>
<evidence type="ECO:0000259" key="1">
    <source>
        <dbReference type="Pfam" id="PF09995"/>
    </source>
</evidence>
<dbReference type="PANTHER" id="PTHR36124:SF1">
    <property type="entry name" value="ER-BOUND OXYGENASE MPAB_MPAB'_RUBBER OXYGENASE CATALYTIC DOMAIN-CONTAINING PROTEIN"/>
    <property type="match status" value="1"/>
</dbReference>
<dbReference type="EMBL" id="JAACJM010000007">
    <property type="protein sequence ID" value="KAF5371589.1"/>
    <property type="molecule type" value="Genomic_DNA"/>
</dbReference>
<dbReference type="AlphaFoldDB" id="A0A8H5LW48"/>
<evidence type="ECO:0000313" key="3">
    <source>
        <dbReference type="Proteomes" id="UP000559256"/>
    </source>
</evidence>
<feature type="domain" description="ER-bound oxygenase mpaB/mpaB'/Rubber oxygenase catalytic" evidence="1">
    <location>
        <begin position="214"/>
        <end position="336"/>
    </location>
</feature>
<gene>
    <name evidence="2" type="ORF">D9758_003422</name>
</gene>